<comment type="caution">
    <text evidence="1">The sequence shown here is derived from an EMBL/GenBank/DDBJ whole genome shotgun (WGS) entry which is preliminary data.</text>
</comment>
<dbReference type="EMBL" id="JAAGWD010000005">
    <property type="protein sequence ID" value="NEM98402.1"/>
    <property type="molecule type" value="Genomic_DNA"/>
</dbReference>
<organism evidence="1 2">
    <name type="scientific">Pontibacter burrus</name>
    <dbReference type="NCBI Taxonomy" id="2704466"/>
    <lineage>
        <taxon>Bacteria</taxon>
        <taxon>Pseudomonadati</taxon>
        <taxon>Bacteroidota</taxon>
        <taxon>Cytophagia</taxon>
        <taxon>Cytophagales</taxon>
        <taxon>Hymenobacteraceae</taxon>
        <taxon>Pontibacter</taxon>
    </lineage>
</organism>
<protein>
    <submittedName>
        <fullName evidence="1">Uncharacterized protein</fullName>
    </submittedName>
</protein>
<reference evidence="1 2" key="1">
    <citation type="submission" date="2020-02" db="EMBL/GenBank/DDBJ databases">
        <authorList>
            <person name="Kim M.K."/>
        </authorList>
    </citation>
    <scope>NUCLEOTIDE SEQUENCE [LARGE SCALE GENOMIC DNA]</scope>
    <source>
        <strain evidence="1 2">BT327</strain>
    </source>
</reference>
<evidence type="ECO:0000313" key="2">
    <source>
        <dbReference type="Proteomes" id="UP000474777"/>
    </source>
</evidence>
<name>A0A6B3LNB9_9BACT</name>
<sequence length="45" mass="5343">MAILVQDYYWLPIYTPRLKGIKNDVSYFCHKILDGSLNMILVRLK</sequence>
<dbReference type="AlphaFoldDB" id="A0A6B3LNB9"/>
<evidence type="ECO:0000313" key="1">
    <source>
        <dbReference type="EMBL" id="NEM98402.1"/>
    </source>
</evidence>
<accession>A0A6B3LNB9</accession>
<dbReference type="Proteomes" id="UP000474777">
    <property type="component" value="Unassembled WGS sequence"/>
</dbReference>
<proteinExistence type="predicted"/>
<dbReference type="RefSeq" id="WP_163915304.1">
    <property type="nucleotide sequence ID" value="NZ_JAAGWD010000005.1"/>
</dbReference>
<gene>
    <name evidence="1" type="ORF">GXP69_11920</name>
</gene>
<keyword evidence="2" id="KW-1185">Reference proteome</keyword>